<feature type="coiled-coil region" evidence="1">
    <location>
        <begin position="35"/>
        <end position="220"/>
    </location>
</feature>
<evidence type="ECO:0000313" key="3">
    <source>
        <dbReference type="EMBL" id="KAK1734766.1"/>
    </source>
</evidence>
<reference evidence="3" key="1">
    <citation type="submission" date="2023-06" db="EMBL/GenBank/DDBJ databases">
        <title>Survivors Of The Sea: Transcriptome response of Skeletonema marinoi to long-term dormancy.</title>
        <authorList>
            <person name="Pinder M.I.M."/>
            <person name="Kourtchenko O."/>
            <person name="Robertson E.K."/>
            <person name="Larsson T."/>
            <person name="Maumus F."/>
            <person name="Osuna-Cruz C.M."/>
            <person name="Vancaester E."/>
            <person name="Stenow R."/>
            <person name="Vandepoele K."/>
            <person name="Ploug H."/>
            <person name="Bruchert V."/>
            <person name="Godhe A."/>
            <person name="Topel M."/>
        </authorList>
    </citation>
    <scope>NUCLEOTIDE SEQUENCE</scope>
    <source>
        <strain evidence="3">R05AC</strain>
    </source>
</reference>
<dbReference type="AlphaFoldDB" id="A0AAD8XVR8"/>
<dbReference type="EMBL" id="JATAAI010000037">
    <property type="protein sequence ID" value="KAK1734766.1"/>
    <property type="molecule type" value="Genomic_DNA"/>
</dbReference>
<evidence type="ECO:0000256" key="2">
    <source>
        <dbReference type="SAM" id="MobiDB-lite"/>
    </source>
</evidence>
<comment type="caution">
    <text evidence="3">The sequence shown here is derived from an EMBL/GenBank/DDBJ whole genome shotgun (WGS) entry which is preliminary data.</text>
</comment>
<organism evidence="3 4">
    <name type="scientific">Skeletonema marinoi</name>
    <dbReference type="NCBI Taxonomy" id="267567"/>
    <lineage>
        <taxon>Eukaryota</taxon>
        <taxon>Sar</taxon>
        <taxon>Stramenopiles</taxon>
        <taxon>Ochrophyta</taxon>
        <taxon>Bacillariophyta</taxon>
        <taxon>Coscinodiscophyceae</taxon>
        <taxon>Thalassiosirophycidae</taxon>
        <taxon>Thalassiosirales</taxon>
        <taxon>Skeletonemataceae</taxon>
        <taxon>Skeletonema</taxon>
        <taxon>Skeletonema marinoi-dohrnii complex</taxon>
    </lineage>
</organism>
<evidence type="ECO:0000313" key="4">
    <source>
        <dbReference type="Proteomes" id="UP001224775"/>
    </source>
</evidence>
<keyword evidence="1" id="KW-0175">Coiled coil</keyword>
<protein>
    <submittedName>
        <fullName evidence="3">Uncharacterized protein</fullName>
    </submittedName>
</protein>
<proteinExistence type="predicted"/>
<evidence type="ECO:0000256" key="1">
    <source>
        <dbReference type="SAM" id="Coils"/>
    </source>
</evidence>
<name>A0AAD8XVR8_9STRA</name>
<sequence>MAPYTGLSLSGSFASSTKGYRDSKDDVVFQLTERLREREDELHQVCRDRDRLEDQLKLRGNLPVHLDVAYEELLAHCKEREEEYKKATEQHQRETLSLEDKCHDLEDKCHDLEEKLEEQTRMFDKYEQEITDERDDMENEIRKCHHQLELAVEEIEEKEKHMISLESVVDRLKVENDRLLDRAEEDKTVIAQIGKRVDTVKELEMLNFQLEERLERCEELLCQKDEDLNNCIRLHQDKMKDMELRLHKVVDLKDEDLNNYIQLHQDELKNMEHRLHKVIDMQRRDLQERDREVIMLTRDIEKYEDILEQADYVTREQRDGLRARQERIDELSMAIEKRENSDIFSHLDKFCTM</sequence>
<accession>A0AAD8XVR8</accession>
<feature type="region of interest" description="Disordered" evidence="2">
    <location>
        <begin position="1"/>
        <end position="20"/>
    </location>
</feature>
<gene>
    <name evidence="3" type="ORF">QTG54_014639</name>
</gene>
<feature type="compositionally biased region" description="Polar residues" evidence="2">
    <location>
        <begin position="7"/>
        <end position="18"/>
    </location>
</feature>
<dbReference type="Proteomes" id="UP001224775">
    <property type="component" value="Unassembled WGS sequence"/>
</dbReference>
<keyword evidence="4" id="KW-1185">Reference proteome</keyword>